<reference evidence="2" key="2">
    <citation type="journal article" date="2021" name="Genome Biol. Evol.">
        <title>Developing a high-quality reference genome for a parasitic bivalve with doubly uniparental inheritance (Bivalvia: Unionida).</title>
        <authorList>
            <person name="Smith C.H."/>
        </authorList>
    </citation>
    <scope>NUCLEOTIDE SEQUENCE</scope>
    <source>
        <strain evidence="2">CHS0354</strain>
        <tissue evidence="2">Mantle</tissue>
    </source>
</reference>
<name>A0AAE0S0V5_9BIVA</name>
<evidence type="ECO:0000313" key="2">
    <source>
        <dbReference type="EMBL" id="KAK3583296.1"/>
    </source>
</evidence>
<evidence type="ECO:0000256" key="1">
    <source>
        <dbReference type="SAM" id="Coils"/>
    </source>
</evidence>
<evidence type="ECO:0000313" key="3">
    <source>
        <dbReference type="Proteomes" id="UP001195483"/>
    </source>
</evidence>
<dbReference type="PANTHER" id="PTHR47315:SF3">
    <property type="entry name" value="FIBROUS SHEATH-INTERACTING PROTEIN 2-LIKE"/>
    <property type="match status" value="1"/>
</dbReference>
<dbReference type="InterPro" id="IPR038891">
    <property type="entry name" value="FSIP2"/>
</dbReference>
<dbReference type="Proteomes" id="UP001195483">
    <property type="component" value="Unassembled WGS sequence"/>
</dbReference>
<keyword evidence="3" id="KW-1185">Reference proteome</keyword>
<accession>A0AAE0S0V5</accession>
<sequence length="417" mass="50250">MERLKAFKRIKSPPKPTCLPAGDALPIWESLPLDAKLPMLPNPKGTVILCTTKLGEPKYKKNPELDFSLSDPYGHYMFHEYEPLNDPHLKSFFSSPPMRRHLIRQGFITPEGKVLCTLQEFNQYRMYLRQIWLLEMAQREREKQREITERKDIAIGRRDVNAKESRRSIIRERIEQHMKTEAERIKNAFNWKYERLELRLAHLKSQSAARHLKRREEMKKRQLEIAKFHEEVRMQQAVAKRELRRRDRRKSRHIAELRKLRIKDDTEKVTEMWNLRKRLQCERIQNEAKMLQREEETRLRNIERRERMIALQRARLEAKLDKLKMQSREEQRKREELYAKRLAKRLASGDFRIWSRRKYVASYNYPCQPKEVGSTQDLSSKYECRAKKNGQTCNVSEYMEARRGSGEIELYLPSRTR</sequence>
<reference evidence="2" key="3">
    <citation type="submission" date="2023-05" db="EMBL/GenBank/DDBJ databases">
        <authorList>
            <person name="Smith C.H."/>
        </authorList>
    </citation>
    <scope>NUCLEOTIDE SEQUENCE</scope>
    <source>
        <strain evidence="2">CHS0354</strain>
        <tissue evidence="2">Mantle</tissue>
    </source>
</reference>
<keyword evidence="1" id="KW-0175">Coiled coil</keyword>
<dbReference type="EMBL" id="JAEAOA010000695">
    <property type="protein sequence ID" value="KAK3583296.1"/>
    <property type="molecule type" value="Genomic_DNA"/>
</dbReference>
<comment type="caution">
    <text evidence="2">The sequence shown here is derived from an EMBL/GenBank/DDBJ whole genome shotgun (WGS) entry which is preliminary data.</text>
</comment>
<feature type="coiled-coil region" evidence="1">
    <location>
        <begin position="274"/>
        <end position="340"/>
    </location>
</feature>
<dbReference type="PANTHER" id="PTHR47315">
    <property type="entry name" value="FIBROUS SHEATH INTERACTING PROTEIN 2"/>
    <property type="match status" value="1"/>
</dbReference>
<dbReference type="AlphaFoldDB" id="A0AAE0S0V5"/>
<protein>
    <recommendedName>
        <fullName evidence="4">Fibrous sheath-interacting protein 2</fullName>
    </recommendedName>
</protein>
<gene>
    <name evidence="2" type="ORF">CHS0354_011186</name>
</gene>
<proteinExistence type="predicted"/>
<reference evidence="2" key="1">
    <citation type="journal article" date="2021" name="Genome Biol. Evol.">
        <title>A High-Quality Reference Genome for a Parasitic Bivalve with Doubly Uniparental Inheritance (Bivalvia: Unionida).</title>
        <authorList>
            <person name="Smith C.H."/>
        </authorList>
    </citation>
    <scope>NUCLEOTIDE SEQUENCE</scope>
    <source>
        <strain evidence="2">CHS0354</strain>
    </source>
</reference>
<organism evidence="2 3">
    <name type="scientific">Potamilus streckersoni</name>
    <dbReference type="NCBI Taxonomy" id="2493646"/>
    <lineage>
        <taxon>Eukaryota</taxon>
        <taxon>Metazoa</taxon>
        <taxon>Spiralia</taxon>
        <taxon>Lophotrochozoa</taxon>
        <taxon>Mollusca</taxon>
        <taxon>Bivalvia</taxon>
        <taxon>Autobranchia</taxon>
        <taxon>Heteroconchia</taxon>
        <taxon>Palaeoheterodonta</taxon>
        <taxon>Unionida</taxon>
        <taxon>Unionoidea</taxon>
        <taxon>Unionidae</taxon>
        <taxon>Ambleminae</taxon>
        <taxon>Lampsilini</taxon>
        <taxon>Potamilus</taxon>
    </lineage>
</organism>
<evidence type="ECO:0008006" key="4">
    <source>
        <dbReference type="Google" id="ProtNLM"/>
    </source>
</evidence>